<name>A0A9X0B4G1_9EURO</name>
<dbReference type="AlphaFoldDB" id="A0A9X0B4G1"/>
<keyword evidence="2" id="KW-1133">Transmembrane helix</keyword>
<dbReference type="Pfam" id="PF20246">
    <property type="entry name" value="DUF6601"/>
    <property type="match status" value="1"/>
</dbReference>
<reference evidence="3" key="1">
    <citation type="submission" date="2022-12" db="EMBL/GenBank/DDBJ databases">
        <authorList>
            <person name="Petersen C."/>
        </authorList>
    </citation>
    <scope>NUCLEOTIDE SEQUENCE</scope>
    <source>
        <strain evidence="3">IBT 29677</strain>
    </source>
</reference>
<evidence type="ECO:0000256" key="1">
    <source>
        <dbReference type="SAM" id="MobiDB-lite"/>
    </source>
</evidence>
<keyword evidence="2" id="KW-0472">Membrane</keyword>
<evidence type="ECO:0000313" key="3">
    <source>
        <dbReference type="EMBL" id="KAJ5387742.1"/>
    </source>
</evidence>
<feature type="compositionally biased region" description="Polar residues" evidence="1">
    <location>
        <begin position="1"/>
        <end position="15"/>
    </location>
</feature>
<dbReference type="RefSeq" id="XP_056485540.1">
    <property type="nucleotide sequence ID" value="XM_056634920.1"/>
</dbReference>
<comment type="caution">
    <text evidence="3">The sequence shown here is derived from an EMBL/GenBank/DDBJ whole genome shotgun (WGS) entry which is preliminary data.</text>
</comment>
<feature type="transmembrane region" description="Helical" evidence="2">
    <location>
        <begin position="283"/>
        <end position="308"/>
    </location>
</feature>
<dbReference type="OrthoDB" id="5086500at2759"/>
<organism evidence="3 4">
    <name type="scientific">Penicillium cosmopolitanum</name>
    <dbReference type="NCBI Taxonomy" id="1131564"/>
    <lineage>
        <taxon>Eukaryota</taxon>
        <taxon>Fungi</taxon>
        <taxon>Dikarya</taxon>
        <taxon>Ascomycota</taxon>
        <taxon>Pezizomycotina</taxon>
        <taxon>Eurotiomycetes</taxon>
        <taxon>Eurotiomycetidae</taxon>
        <taxon>Eurotiales</taxon>
        <taxon>Aspergillaceae</taxon>
        <taxon>Penicillium</taxon>
    </lineage>
</organism>
<accession>A0A9X0B4G1</accession>
<feature type="region of interest" description="Disordered" evidence="1">
    <location>
        <begin position="1"/>
        <end position="20"/>
    </location>
</feature>
<protein>
    <submittedName>
        <fullName evidence="3">Uncharacterized protein</fullName>
    </submittedName>
</protein>
<dbReference type="PANTHER" id="PTHR34414">
    <property type="entry name" value="HET DOMAIN-CONTAINING PROTEIN-RELATED"/>
    <property type="match status" value="1"/>
</dbReference>
<dbReference type="GeneID" id="81373900"/>
<dbReference type="Proteomes" id="UP001147747">
    <property type="component" value="Unassembled WGS sequence"/>
</dbReference>
<sequence length="333" mass="37960">MPPQAPFSQEALNRNTDLDPVTPLLPASSRNLQHALVIPANDISRFLQTDLLVPRLNQIHPYLWLAGRPVPPQPLNYLVATSREITADERIDMHMVWEQSGRIHLKPLPQYLLDHHFWDSHLICRGPCCVPGSDQAPPTVKECTRDLSRGGFGLLFSYIALVRYKSDFEIARAHHLLPEDIDWETWLKLVQNLLRTDATHPKNINPRYIYGELRLSRLNKIYAIRHLQVLRGYQFTRHTYGEIFHDYLTPLTAATIYVALVLTAMQVGLATTRLSSSPAFQNASFGFTAFAILGPLIGILLVVLIWGVQFTTNLIETCQFNRHRSVDVERSDL</sequence>
<reference evidence="3" key="2">
    <citation type="journal article" date="2023" name="IMA Fungus">
        <title>Comparative genomic study of the Penicillium genus elucidates a diverse pangenome and 15 lateral gene transfer events.</title>
        <authorList>
            <person name="Petersen C."/>
            <person name="Sorensen T."/>
            <person name="Nielsen M.R."/>
            <person name="Sondergaard T.E."/>
            <person name="Sorensen J.L."/>
            <person name="Fitzpatrick D.A."/>
            <person name="Frisvad J.C."/>
            <person name="Nielsen K.L."/>
        </authorList>
    </citation>
    <scope>NUCLEOTIDE SEQUENCE</scope>
    <source>
        <strain evidence="3">IBT 29677</strain>
    </source>
</reference>
<keyword evidence="4" id="KW-1185">Reference proteome</keyword>
<dbReference type="InterPro" id="IPR046536">
    <property type="entry name" value="DUF6601"/>
</dbReference>
<feature type="transmembrane region" description="Helical" evidence="2">
    <location>
        <begin position="247"/>
        <end position="271"/>
    </location>
</feature>
<dbReference type="PANTHER" id="PTHR34414:SF1">
    <property type="entry name" value="SUBTILISIN-LIKE SERINE PROTEASE"/>
    <property type="match status" value="1"/>
</dbReference>
<keyword evidence="2" id="KW-0812">Transmembrane</keyword>
<evidence type="ECO:0000256" key="2">
    <source>
        <dbReference type="SAM" id="Phobius"/>
    </source>
</evidence>
<proteinExistence type="predicted"/>
<gene>
    <name evidence="3" type="ORF">N7509_010283</name>
</gene>
<dbReference type="EMBL" id="JAPZBU010000009">
    <property type="protein sequence ID" value="KAJ5387742.1"/>
    <property type="molecule type" value="Genomic_DNA"/>
</dbReference>
<evidence type="ECO:0000313" key="4">
    <source>
        <dbReference type="Proteomes" id="UP001147747"/>
    </source>
</evidence>